<gene>
    <name evidence="2" type="ordered locus">BURPS1710b_1254</name>
</gene>
<feature type="region of interest" description="Disordered" evidence="1">
    <location>
        <begin position="133"/>
        <end position="161"/>
    </location>
</feature>
<feature type="compositionally biased region" description="Basic and acidic residues" evidence="1">
    <location>
        <begin position="273"/>
        <end position="287"/>
    </location>
</feature>
<dbReference type="HOGENOM" id="CLU_575800_0_0_4"/>
<evidence type="ECO:0000313" key="2">
    <source>
        <dbReference type="EMBL" id="ABA48370.1"/>
    </source>
</evidence>
<organism evidence="2 3">
    <name type="scientific">Burkholderia pseudomallei (strain 1710b)</name>
    <dbReference type="NCBI Taxonomy" id="320372"/>
    <lineage>
        <taxon>Bacteria</taxon>
        <taxon>Pseudomonadati</taxon>
        <taxon>Pseudomonadota</taxon>
        <taxon>Betaproteobacteria</taxon>
        <taxon>Burkholderiales</taxon>
        <taxon>Burkholderiaceae</taxon>
        <taxon>Burkholderia</taxon>
        <taxon>pseudomallei group</taxon>
    </lineage>
</organism>
<proteinExistence type="predicted"/>
<dbReference type="EMBL" id="CP000124">
    <property type="protein sequence ID" value="ABA48370.1"/>
    <property type="molecule type" value="Genomic_DNA"/>
</dbReference>
<evidence type="ECO:0000256" key="1">
    <source>
        <dbReference type="SAM" id="MobiDB-lite"/>
    </source>
</evidence>
<dbReference type="Proteomes" id="UP000002700">
    <property type="component" value="Chromosome I"/>
</dbReference>
<dbReference type="EnsemblBacteria" id="ABA48370">
    <property type="protein sequence ID" value="ABA48370"/>
    <property type="gene ID" value="BURPS1710b_1254"/>
</dbReference>
<sequence>MAAQRRRAPRPPRRPGGRASGRLRLRLRLRHDVERERHRDPQASFFPVADLARAPRALHEPLDDRKPETAVPIAAARRIEPHERARRVREIARRDALAVVADGERVARRGARGRDHDGRRAIGMRIVEQVRQHPVERRRRQAKARPGRELGAHGGRVRGHRAVSARDPLARLVDRHGLAAVGVAVREHEELVDDVRHRIDVAHDAVAQPRVVHHLRAQPHPRERRAQIVRDAREHHRAVVLRARHLLNHLIEAVRELAQLARPALGQRRHRHPAAEARDRARERTERLLQLPSGEERRHHRGREDHHQPEHHPVERARRPQRLNRHDDPVAIARLLDPQHGRMARPADAHLRAGRQALAQLVREALERGRQILLRLGHVAAARRDEPHPRRQRLVGRALRVLAHRVDEERRLLDRIARLELIALEPDREVPREMRQQQHADDKEREPPEQRINGFAHEPRRSARTRSRARAPSG</sequence>
<accession>Q3JUT9</accession>
<feature type="region of interest" description="Disordered" evidence="1">
    <location>
        <begin position="1"/>
        <end position="23"/>
    </location>
</feature>
<feature type="compositionally biased region" description="Basic residues" evidence="1">
    <location>
        <begin position="462"/>
        <end position="474"/>
    </location>
</feature>
<dbReference type="AlphaFoldDB" id="Q3JUT9"/>
<protein>
    <submittedName>
        <fullName evidence="2">Uncharacterized protein</fullName>
    </submittedName>
</protein>
<evidence type="ECO:0000313" key="3">
    <source>
        <dbReference type="Proteomes" id="UP000002700"/>
    </source>
</evidence>
<feature type="region of interest" description="Disordered" evidence="1">
    <location>
        <begin position="265"/>
        <end position="324"/>
    </location>
</feature>
<feature type="region of interest" description="Disordered" evidence="1">
    <location>
        <begin position="427"/>
        <end position="474"/>
    </location>
</feature>
<dbReference type="KEGG" id="bpm:BURPS1710b_1254"/>
<feature type="compositionally biased region" description="Basic residues" evidence="1">
    <location>
        <begin position="136"/>
        <end position="145"/>
    </location>
</feature>
<feature type="compositionally biased region" description="Basic and acidic residues" evidence="1">
    <location>
        <begin position="427"/>
        <end position="449"/>
    </location>
</feature>
<feature type="compositionally biased region" description="Basic and acidic residues" evidence="1">
    <location>
        <begin position="294"/>
        <end position="324"/>
    </location>
</feature>
<name>Q3JUT9_BURP1</name>
<reference evidence="2 3" key="1">
    <citation type="submission" date="2005-09" db="EMBL/GenBank/DDBJ databases">
        <authorList>
            <person name="Woods D.E."/>
            <person name="Nierman W.C."/>
        </authorList>
    </citation>
    <scope>NUCLEOTIDE SEQUENCE [LARGE SCALE GENOMIC DNA]</scope>
    <source>
        <strain evidence="2 3">1710b</strain>
    </source>
</reference>